<reference evidence="2 3" key="1">
    <citation type="submission" date="2015-10" db="EMBL/GenBank/DDBJ databases">
        <title>Genome analyses suggest a sexual origin of heterokaryosis in a supposedly ancient asexual fungus.</title>
        <authorList>
            <person name="Ropars J."/>
            <person name="Sedzielewska K."/>
            <person name="Noel J."/>
            <person name="Charron P."/>
            <person name="Farinelli L."/>
            <person name="Marton T."/>
            <person name="Kruger M."/>
            <person name="Pelin A."/>
            <person name="Brachmann A."/>
            <person name="Corradi N."/>
        </authorList>
    </citation>
    <scope>NUCLEOTIDE SEQUENCE [LARGE SCALE GENOMIC DNA]</scope>
    <source>
        <strain evidence="2 3">A4</strain>
    </source>
</reference>
<keyword evidence="1" id="KW-1133">Transmembrane helix</keyword>
<keyword evidence="3" id="KW-1185">Reference proteome</keyword>
<dbReference type="EMBL" id="LLXI01000974">
    <property type="protein sequence ID" value="PKY51158.1"/>
    <property type="molecule type" value="Genomic_DNA"/>
</dbReference>
<name>A0A2I1GWZ5_9GLOM</name>
<evidence type="ECO:0000313" key="2">
    <source>
        <dbReference type="EMBL" id="PKY51158.1"/>
    </source>
</evidence>
<organism evidence="2 3">
    <name type="scientific">Rhizophagus irregularis</name>
    <dbReference type="NCBI Taxonomy" id="588596"/>
    <lineage>
        <taxon>Eukaryota</taxon>
        <taxon>Fungi</taxon>
        <taxon>Fungi incertae sedis</taxon>
        <taxon>Mucoromycota</taxon>
        <taxon>Glomeromycotina</taxon>
        <taxon>Glomeromycetes</taxon>
        <taxon>Glomerales</taxon>
        <taxon>Glomeraceae</taxon>
        <taxon>Rhizophagus</taxon>
    </lineage>
</organism>
<feature type="transmembrane region" description="Helical" evidence="1">
    <location>
        <begin position="49"/>
        <end position="70"/>
    </location>
</feature>
<comment type="caution">
    <text evidence="2">The sequence shown here is derived from an EMBL/GenBank/DDBJ whole genome shotgun (WGS) entry which is preliminary data.</text>
</comment>
<proteinExistence type="predicted"/>
<evidence type="ECO:0000256" key="1">
    <source>
        <dbReference type="SAM" id="Phobius"/>
    </source>
</evidence>
<protein>
    <submittedName>
        <fullName evidence="2">Uncharacterized protein</fullName>
    </submittedName>
</protein>
<gene>
    <name evidence="2" type="ORF">RhiirA4_468017</name>
</gene>
<keyword evidence="1" id="KW-0812">Transmembrane</keyword>
<dbReference type="AlphaFoldDB" id="A0A2I1GWZ5"/>
<accession>A0A2I1GWZ5</accession>
<evidence type="ECO:0000313" key="3">
    <source>
        <dbReference type="Proteomes" id="UP000234323"/>
    </source>
</evidence>
<sequence>MNSWESLTPELQKIYDGLTYLNMILNELNEARNEGRKEGEKIAHKKGTLIFNLFVAISVLAIHQMFVVYLTGLLSHYAKTIEPTSATAWALCKNTTIAFLATLHESSKQYQVWIKLKPYYKRKPQSLTVKFIMWLDLDYCRNRGIP</sequence>
<dbReference type="Proteomes" id="UP000234323">
    <property type="component" value="Unassembled WGS sequence"/>
</dbReference>
<keyword evidence="1" id="KW-0472">Membrane</keyword>